<comment type="caution">
    <text evidence="2">The sequence shown here is derived from an EMBL/GenBank/DDBJ whole genome shotgun (WGS) entry which is preliminary data.</text>
</comment>
<dbReference type="InterPro" id="IPR014030">
    <property type="entry name" value="Ketoacyl_synth_N"/>
</dbReference>
<dbReference type="Gene3D" id="3.40.47.10">
    <property type="match status" value="1"/>
</dbReference>
<dbReference type="SUPFAM" id="SSF53901">
    <property type="entry name" value="Thiolase-like"/>
    <property type="match status" value="1"/>
</dbReference>
<dbReference type="EC" id="2.3.1.179" evidence="2"/>
<proteinExistence type="predicted"/>
<keyword evidence="3" id="KW-1185">Reference proteome</keyword>
<name>A0A444JFS4_9BACT</name>
<evidence type="ECO:0000259" key="1">
    <source>
        <dbReference type="Pfam" id="PF00109"/>
    </source>
</evidence>
<keyword evidence="2" id="KW-0012">Acyltransferase</keyword>
<keyword evidence="2" id="KW-0808">Transferase</keyword>
<reference evidence="2 3" key="1">
    <citation type="submission" date="2017-01" db="EMBL/GenBank/DDBJ databases">
        <title>The cable genome- insights into the physiology and evolution of filamentous bacteria capable of sulfide oxidation via long distance electron transfer.</title>
        <authorList>
            <person name="Schreiber L."/>
            <person name="Bjerg J.T."/>
            <person name="Boggild A."/>
            <person name="Van De Vossenberg J."/>
            <person name="Meysman F."/>
            <person name="Nielsen L.P."/>
            <person name="Schramm A."/>
            <person name="Kjeldsen K.U."/>
        </authorList>
    </citation>
    <scope>NUCLEOTIDE SEQUENCE [LARGE SCALE GENOMIC DNA]</scope>
    <source>
        <strain evidence="2">A5</strain>
    </source>
</reference>
<gene>
    <name evidence="2" type="ORF">VU01_10597</name>
</gene>
<dbReference type="Proteomes" id="UP000288892">
    <property type="component" value="Unassembled WGS sequence"/>
</dbReference>
<evidence type="ECO:0000313" key="2">
    <source>
        <dbReference type="EMBL" id="RWX51946.1"/>
    </source>
</evidence>
<organism evidence="2 3">
    <name type="scientific">Candidatus Electrothrix marina</name>
    <dbReference type="NCBI Taxonomy" id="1859130"/>
    <lineage>
        <taxon>Bacteria</taxon>
        <taxon>Pseudomonadati</taxon>
        <taxon>Thermodesulfobacteriota</taxon>
        <taxon>Desulfobulbia</taxon>
        <taxon>Desulfobulbales</taxon>
        <taxon>Desulfobulbaceae</taxon>
        <taxon>Candidatus Electrothrix</taxon>
    </lineage>
</organism>
<dbReference type="GO" id="GO:0004315">
    <property type="term" value="F:3-oxoacyl-[acyl-carrier-protein] synthase activity"/>
    <property type="evidence" value="ECO:0007669"/>
    <property type="project" value="UniProtKB-EC"/>
</dbReference>
<dbReference type="Pfam" id="PF00109">
    <property type="entry name" value="ketoacyl-synt"/>
    <property type="match status" value="1"/>
</dbReference>
<accession>A0A444JFS4</accession>
<dbReference type="InterPro" id="IPR016039">
    <property type="entry name" value="Thiolase-like"/>
</dbReference>
<dbReference type="AlphaFoldDB" id="A0A444JFS4"/>
<dbReference type="EMBL" id="MTKS01000059">
    <property type="protein sequence ID" value="RWX51946.1"/>
    <property type="molecule type" value="Genomic_DNA"/>
</dbReference>
<feature type="domain" description="Beta-ketoacyl synthase-like N-terminal" evidence="1">
    <location>
        <begin position="11"/>
        <end position="52"/>
    </location>
</feature>
<feature type="non-terminal residue" evidence="2">
    <location>
        <position position="98"/>
    </location>
</feature>
<evidence type="ECO:0000313" key="3">
    <source>
        <dbReference type="Proteomes" id="UP000288892"/>
    </source>
</evidence>
<protein>
    <submittedName>
        <fullName evidence="2">Beta-ketoacyl synthase, N-terminal domain</fullName>
        <ecNumber evidence="2">2.3.1.179</ecNumber>
    </submittedName>
</protein>
<sequence>MMSDVSLPDAQRIVITGVGLTAPGGSNTLADFREQVLAGRSGISTIDLRYMDSYPAGICEFPEAKYRKKKDNKRGTRAGCIGVYCAGEALADAGIDFS</sequence>